<keyword evidence="3" id="KW-1185">Reference proteome</keyword>
<feature type="region of interest" description="Disordered" evidence="1">
    <location>
        <begin position="1"/>
        <end position="114"/>
    </location>
</feature>
<sequence>MIYPFVGPRHPFPFSKPATHSARPLRKPIETSSRKSLPKKHRAPTPPTQPNPTQPGHLPSSSCSSLRLASPVSSTPRAALKTLAPVPFPAAAPPRSLGSRRGGRCSRSRSCPKP</sequence>
<proteinExistence type="predicted"/>
<feature type="compositionally biased region" description="Pro residues" evidence="1">
    <location>
        <begin position="44"/>
        <end position="53"/>
    </location>
</feature>
<dbReference type="AlphaFoldDB" id="A0A8T0T481"/>
<dbReference type="Proteomes" id="UP000823388">
    <property type="component" value="Chromosome 5K"/>
</dbReference>
<organism evidence="2 3">
    <name type="scientific">Panicum virgatum</name>
    <name type="common">Blackwell switchgrass</name>
    <dbReference type="NCBI Taxonomy" id="38727"/>
    <lineage>
        <taxon>Eukaryota</taxon>
        <taxon>Viridiplantae</taxon>
        <taxon>Streptophyta</taxon>
        <taxon>Embryophyta</taxon>
        <taxon>Tracheophyta</taxon>
        <taxon>Spermatophyta</taxon>
        <taxon>Magnoliopsida</taxon>
        <taxon>Liliopsida</taxon>
        <taxon>Poales</taxon>
        <taxon>Poaceae</taxon>
        <taxon>PACMAD clade</taxon>
        <taxon>Panicoideae</taxon>
        <taxon>Panicodae</taxon>
        <taxon>Paniceae</taxon>
        <taxon>Panicinae</taxon>
        <taxon>Panicum</taxon>
        <taxon>Panicum sect. Hiantes</taxon>
    </lineage>
</organism>
<evidence type="ECO:0000313" key="3">
    <source>
        <dbReference type="Proteomes" id="UP000823388"/>
    </source>
</evidence>
<gene>
    <name evidence="2" type="ORF">PVAP13_5KG743100</name>
</gene>
<feature type="compositionally biased region" description="Basic residues" evidence="1">
    <location>
        <begin position="101"/>
        <end position="114"/>
    </location>
</feature>
<comment type="caution">
    <text evidence="2">The sequence shown here is derived from an EMBL/GenBank/DDBJ whole genome shotgun (WGS) entry which is preliminary data.</text>
</comment>
<dbReference type="EMBL" id="CM029045">
    <property type="protein sequence ID" value="KAG2603059.1"/>
    <property type="molecule type" value="Genomic_DNA"/>
</dbReference>
<evidence type="ECO:0000256" key="1">
    <source>
        <dbReference type="SAM" id="MobiDB-lite"/>
    </source>
</evidence>
<accession>A0A8T0T481</accession>
<protein>
    <submittedName>
        <fullName evidence="2">Uncharacterized protein</fullName>
    </submittedName>
</protein>
<reference evidence="2" key="1">
    <citation type="submission" date="2020-05" db="EMBL/GenBank/DDBJ databases">
        <title>WGS assembly of Panicum virgatum.</title>
        <authorList>
            <person name="Lovell J.T."/>
            <person name="Jenkins J."/>
            <person name="Shu S."/>
            <person name="Juenger T.E."/>
            <person name="Schmutz J."/>
        </authorList>
    </citation>
    <scope>NUCLEOTIDE SEQUENCE</scope>
    <source>
        <strain evidence="2">AP13</strain>
    </source>
</reference>
<evidence type="ECO:0000313" key="2">
    <source>
        <dbReference type="EMBL" id="KAG2603059.1"/>
    </source>
</evidence>
<feature type="compositionally biased region" description="Low complexity" evidence="1">
    <location>
        <begin position="54"/>
        <end position="74"/>
    </location>
</feature>
<name>A0A8T0T481_PANVG</name>